<dbReference type="PANTHER" id="PTHR23501">
    <property type="entry name" value="MAJOR FACILITATOR SUPERFAMILY"/>
    <property type="match status" value="1"/>
</dbReference>
<protein>
    <submittedName>
        <fullName evidence="8">Major facilitator superfamily protein</fullName>
    </submittedName>
</protein>
<comment type="subcellular location">
    <subcellularLocation>
        <location evidence="1">Cell inner membrane</location>
        <topology evidence="1">Multi-pass membrane protein</topology>
    </subcellularLocation>
</comment>
<accession>A0A089XC22</accession>
<dbReference type="STRING" id="1907.SGLAU_17365"/>
<dbReference type="InterPro" id="IPR011701">
    <property type="entry name" value="MFS"/>
</dbReference>
<dbReference type="AlphaFoldDB" id="A0A089XC22"/>
<feature type="transmembrane region" description="Helical" evidence="6">
    <location>
        <begin position="91"/>
        <end position="112"/>
    </location>
</feature>
<evidence type="ECO:0000256" key="1">
    <source>
        <dbReference type="ARBA" id="ARBA00004429"/>
    </source>
</evidence>
<dbReference type="Proteomes" id="UP000029482">
    <property type="component" value="Chromosome"/>
</dbReference>
<sequence length="407" mass="40099">MATTVPVDQTPAPPATGGTLSTRPVHALWLVLLGTPIAYGMTAPTLILPEIAGDAGTSVRSAAWLVTAFGWGIAAGTPLIAGLISRRGVRTALLAGAGTLLAGTLLLCLVPVLPALVVARAAQGVGAAGLTAVAMSLAGSPRRMGMVTAGIAGLGAVGPLAGSELAARWPWQAALALLAVSVAAVPAVARGARDVPAEDSPFDFLGAALLTGFVTASVFVISAPLPAGACLVLVAVLLALRIRRRPDGFVPAALLRSGTFTVLSGLGFLLATGHFTLFYLMPGLLSDAAGWGDGRVGTGILIAQLAGSAGSLALASAAGRLARRTVLGALVALGLAAPALALLGAGPVVLLAASGVAVLAASAAQATLSILSTEALPERRRPAGIGLFNVCYQLGGALGPALAAQFM</sequence>
<gene>
    <name evidence="8" type="ORF">SGLAU_17365</name>
</gene>
<feature type="transmembrane region" description="Helical" evidence="6">
    <location>
        <begin position="225"/>
        <end position="242"/>
    </location>
</feature>
<feature type="transmembrane region" description="Helical" evidence="6">
    <location>
        <begin position="27"/>
        <end position="49"/>
    </location>
</feature>
<feature type="transmembrane region" description="Helical" evidence="6">
    <location>
        <begin position="254"/>
        <end position="280"/>
    </location>
</feature>
<dbReference type="GO" id="GO:0005886">
    <property type="term" value="C:plasma membrane"/>
    <property type="evidence" value="ECO:0007669"/>
    <property type="project" value="UniProtKB-SubCell"/>
</dbReference>
<evidence type="ECO:0000256" key="2">
    <source>
        <dbReference type="ARBA" id="ARBA00022448"/>
    </source>
</evidence>
<dbReference type="OrthoDB" id="3679026at2"/>
<feature type="transmembrane region" description="Helical" evidence="6">
    <location>
        <begin position="61"/>
        <end position="84"/>
    </location>
</feature>
<keyword evidence="2" id="KW-0813">Transport</keyword>
<feature type="transmembrane region" description="Helical" evidence="6">
    <location>
        <begin position="145"/>
        <end position="163"/>
    </location>
</feature>
<keyword evidence="4 6" id="KW-1133">Transmembrane helix</keyword>
<name>A0A089XC22_STRGA</name>
<feature type="transmembrane region" description="Helical" evidence="6">
    <location>
        <begin position="349"/>
        <end position="371"/>
    </location>
</feature>
<feature type="transmembrane region" description="Helical" evidence="6">
    <location>
        <begin position="169"/>
        <end position="189"/>
    </location>
</feature>
<evidence type="ECO:0000256" key="4">
    <source>
        <dbReference type="ARBA" id="ARBA00022989"/>
    </source>
</evidence>
<keyword evidence="9" id="KW-1185">Reference proteome</keyword>
<evidence type="ECO:0000256" key="5">
    <source>
        <dbReference type="ARBA" id="ARBA00023136"/>
    </source>
</evidence>
<dbReference type="Gene3D" id="1.20.1250.20">
    <property type="entry name" value="MFS general substrate transporter like domains"/>
    <property type="match status" value="1"/>
</dbReference>
<dbReference type="eggNOG" id="COG2814">
    <property type="taxonomic scope" value="Bacteria"/>
</dbReference>
<dbReference type="HOGENOM" id="CLU_050840_0_0_11"/>
<evidence type="ECO:0000256" key="3">
    <source>
        <dbReference type="ARBA" id="ARBA00022692"/>
    </source>
</evidence>
<organism evidence="8 9">
    <name type="scientific">Streptomyces glaucescens</name>
    <dbReference type="NCBI Taxonomy" id="1907"/>
    <lineage>
        <taxon>Bacteria</taxon>
        <taxon>Bacillati</taxon>
        <taxon>Actinomycetota</taxon>
        <taxon>Actinomycetes</taxon>
        <taxon>Kitasatosporales</taxon>
        <taxon>Streptomycetaceae</taxon>
        <taxon>Streptomyces</taxon>
    </lineage>
</organism>
<dbReference type="Pfam" id="PF07690">
    <property type="entry name" value="MFS_1"/>
    <property type="match status" value="1"/>
</dbReference>
<dbReference type="GO" id="GO:0022857">
    <property type="term" value="F:transmembrane transporter activity"/>
    <property type="evidence" value="ECO:0007669"/>
    <property type="project" value="InterPro"/>
</dbReference>
<feature type="transmembrane region" description="Helical" evidence="6">
    <location>
        <begin position="300"/>
        <end position="318"/>
    </location>
</feature>
<dbReference type="EMBL" id="CP009438">
    <property type="protein sequence ID" value="AIR99436.1"/>
    <property type="molecule type" value="Genomic_DNA"/>
</dbReference>
<dbReference type="InterPro" id="IPR036259">
    <property type="entry name" value="MFS_trans_sf"/>
</dbReference>
<proteinExistence type="predicted"/>
<evidence type="ECO:0000259" key="7">
    <source>
        <dbReference type="PROSITE" id="PS50850"/>
    </source>
</evidence>
<keyword evidence="3 6" id="KW-0812">Transmembrane</keyword>
<dbReference type="PROSITE" id="PS50850">
    <property type="entry name" value="MFS"/>
    <property type="match status" value="1"/>
</dbReference>
<evidence type="ECO:0000313" key="9">
    <source>
        <dbReference type="Proteomes" id="UP000029482"/>
    </source>
</evidence>
<dbReference type="InterPro" id="IPR020846">
    <property type="entry name" value="MFS_dom"/>
</dbReference>
<dbReference type="PANTHER" id="PTHR23501:SF191">
    <property type="entry name" value="VACUOLAR BASIC AMINO ACID TRANSPORTER 4"/>
    <property type="match status" value="1"/>
</dbReference>
<keyword evidence="5 6" id="KW-0472">Membrane</keyword>
<feature type="transmembrane region" description="Helical" evidence="6">
    <location>
        <begin position="325"/>
        <end position="343"/>
    </location>
</feature>
<dbReference type="SUPFAM" id="SSF103473">
    <property type="entry name" value="MFS general substrate transporter"/>
    <property type="match status" value="1"/>
</dbReference>
<dbReference type="KEGG" id="sgu:SGLAU_17365"/>
<dbReference type="Gene3D" id="1.20.1720.10">
    <property type="entry name" value="Multidrug resistance protein D"/>
    <property type="match status" value="1"/>
</dbReference>
<dbReference type="RefSeq" id="WP_043502489.1">
    <property type="nucleotide sequence ID" value="NZ_CP009438.1"/>
</dbReference>
<reference evidence="9" key="1">
    <citation type="journal article" date="2015" name="J. Biotechnol.">
        <title>Complete genome sequence of the actinobacterium Streptomyces glaucescens GLA.O (DSM 40922) consisting of a linear chromosome and one linear plasmid.</title>
        <authorList>
            <person name="Ortseifen V."/>
            <person name="Winkler A."/>
            <person name="Albersmeier A."/>
            <person name="Wendler S."/>
            <person name="Puhler A."/>
            <person name="Kalinowski J."/>
            <person name="Ruckert C."/>
        </authorList>
    </citation>
    <scope>NUCLEOTIDE SEQUENCE [LARGE SCALE GENOMIC DNA]</scope>
    <source>
        <strain evidence="9">DSM 40922 / GLA O</strain>
    </source>
</reference>
<feature type="domain" description="Major facilitator superfamily (MFS) profile" evidence="7">
    <location>
        <begin position="24"/>
        <end position="407"/>
    </location>
</feature>
<evidence type="ECO:0000256" key="6">
    <source>
        <dbReference type="SAM" id="Phobius"/>
    </source>
</evidence>
<evidence type="ECO:0000313" key="8">
    <source>
        <dbReference type="EMBL" id="AIR99436.1"/>
    </source>
</evidence>